<name>A0A8S2XM10_9BILA</name>
<protein>
    <submittedName>
        <fullName evidence="2">Uncharacterized protein</fullName>
    </submittedName>
</protein>
<organism evidence="2 3">
    <name type="scientific">Didymodactylos carnosus</name>
    <dbReference type="NCBI Taxonomy" id="1234261"/>
    <lineage>
        <taxon>Eukaryota</taxon>
        <taxon>Metazoa</taxon>
        <taxon>Spiralia</taxon>
        <taxon>Gnathifera</taxon>
        <taxon>Rotifera</taxon>
        <taxon>Eurotatoria</taxon>
        <taxon>Bdelloidea</taxon>
        <taxon>Philodinida</taxon>
        <taxon>Philodinidae</taxon>
        <taxon>Didymodactylos</taxon>
    </lineage>
</organism>
<feature type="non-terminal residue" evidence="2">
    <location>
        <position position="1"/>
    </location>
</feature>
<dbReference type="EMBL" id="CAJOBA010095748">
    <property type="protein sequence ID" value="CAF4502490.1"/>
    <property type="molecule type" value="Genomic_DNA"/>
</dbReference>
<evidence type="ECO:0000313" key="2">
    <source>
        <dbReference type="EMBL" id="CAF4502490.1"/>
    </source>
</evidence>
<sequence length="57" mass="6848">GRIRKEKDPIKLDVNDRRLIKSFYTLPLNEEQIRSAKLIWQVRADEQKGKAERDILR</sequence>
<accession>A0A8S2XM10</accession>
<dbReference type="Proteomes" id="UP000682733">
    <property type="component" value="Unassembled WGS sequence"/>
</dbReference>
<dbReference type="Proteomes" id="UP000677228">
    <property type="component" value="Unassembled WGS sequence"/>
</dbReference>
<reference evidence="2" key="1">
    <citation type="submission" date="2021-02" db="EMBL/GenBank/DDBJ databases">
        <authorList>
            <person name="Nowell W R."/>
        </authorList>
    </citation>
    <scope>NUCLEOTIDE SEQUENCE</scope>
</reference>
<evidence type="ECO:0000313" key="3">
    <source>
        <dbReference type="Proteomes" id="UP000682733"/>
    </source>
</evidence>
<dbReference type="AlphaFoldDB" id="A0A8S2XM10"/>
<comment type="caution">
    <text evidence="2">The sequence shown here is derived from an EMBL/GenBank/DDBJ whole genome shotgun (WGS) entry which is preliminary data.</text>
</comment>
<gene>
    <name evidence="1" type="ORF">OVA965_LOCUS44923</name>
    <name evidence="2" type="ORF">TMI583_LOCUS48012</name>
</gene>
<proteinExistence type="predicted"/>
<evidence type="ECO:0000313" key="1">
    <source>
        <dbReference type="EMBL" id="CAF1653010.1"/>
    </source>
</evidence>
<dbReference type="EMBL" id="CAJNOK010066916">
    <property type="protein sequence ID" value="CAF1653010.1"/>
    <property type="molecule type" value="Genomic_DNA"/>
</dbReference>